<comment type="caution">
    <text evidence="9">The sequence shown here is derived from an EMBL/GenBank/DDBJ whole genome shotgun (WGS) entry which is preliminary data.</text>
</comment>
<evidence type="ECO:0000256" key="7">
    <source>
        <dbReference type="ARBA" id="ARBA00023212"/>
    </source>
</evidence>
<dbReference type="Pfam" id="PF12018">
    <property type="entry name" value="FAP206"/>
    <property type="match status" value="1"/>
</dbReference>
<dbReference type="GO" id="GO:0005930">
    <property type="term" value="C:axoneme"/>
    <property type="evidence" value="ECO:0007669"/>
    <property type="project" value="UniProtKB-SubCell"/>
</dbReference>
<evidence type="ECO:0000256" key="6">
    <source>
        <dbReference type="ARBA" id="ARBA00023069"/>
    </source>
</evidence>
<reference evidence="9 10" key="1">
    <citation type="journal article" date="2015" name="Genome Biol. Evol.">
        <title>Comparative Genomics of a Bacterivorous Green Alga Reveals Evolutionary Causalities and Consequences of Phago-Mixotrophic Mode of Nutrition.</title>
        <authorList>
            <person name="Burns J.A."/>
            <person name="Paasch A."/>
            <person name="Narechania A."/>
            <person name="Kim E."/>
        </authorList>
    </citation>
    <scope>NUCLEOTIDE SEQUENCE [LARGE SCALE GENOMIC DNA]</scope>
    <source>
        <strain evidence="9">PLY_AMNH</strain>
    </source>
</reference>
<keyword evidence="5" id="KW-0970">Cilium biogenesis/degradation</keyword>
<sequence>MGDQNELDDNTRRAVGEALRLCRERNKEVSNTVLAFLIRAVAVEEPAKYKLYTTQPSSLLTQVAQVCVDRAVVDNAPSLDTISMEVEVEREYIDQGKTLQQESTEKDDRANSLEFEITSTRHRAEMDDSEFFTSLYRKIFTYVASCAGIEAAFQSQEVEAETMAALESVFPKHGLRRFLSLGREDKAAQLKELTNIVQGIRVFNHSIGKGGLALEDPTGPFQSQANRLGLELQTMAQEVQADLDKYETVISYKSTLLRPSEDLLLRLRDEHNNRLAYLDLAHFLLEQVEKGISTVASLAEQYEDEKAAMQDTVGNKQSVPKEKVYPKLEAIGTLHGLLMQERRMLVVLRRVADVLAQYKSTFTPTITAKDLHEAQSNFKGTPPLLSDVGPAPHLNPKEAAEVQNAERLTWEEACVGEESLPQLRCGGFSSVSAVKRNGLLLRAVPEGGCVRWNGGLYGFVDANEAEAFAANPKEYMSCLDTVVVRMPELVRLLRLEESFPTLRMADIVEVVASPVTCDFGTQTPVHFIEKNIDRNYEWNEWALRRRVLALTNLRQKRTHSQQTELSHYRREQQTQVWLPKTSTTQTAVQKGTSMPQKKMYIQGLRGAPGVRMNVVNVDMDLGQPHEF</sequence>
<accession>A0AAE0KYQ8</accession>
<keyword evidence="7" id="KW-0206">Cytoskeleton</keyword>
<evidence type="ECO:0000313" key="10">
    <source>
        <dbReference type="Proteomes" id="UP001190700"/>
    </source>
</evidence>
<evidence type="ECO:0000256" key="1">
    <source>
        <dbReference type="ARBA" id="ARBA00004430"/>
    </source>
</evidence>
<comment type="subcellular location">
    <subcellularLocation>
        <location evidence="1">Cytoplasm</location>
        <location evidence="1">Cytoskeleton</location>
        <location evidence="1">Cilium axoneme</location>
    </subcellularLocation>
</comment>
<keyword evidence="4" id="KW-0963">Cytoplasm</keyword>
<reference evidence="9" key="2">
    <citation type="submission" date="2023-06" db="EMBL/GenBank/DDBJ databases">
        <title>Long-read-based genome assembly of the green algal bacterivore Cymbomonas tetramitiformis.</title>
        <authorList>
            <person name="Gyaltshen Y."/>
            <person name="Rozenberg A."/>
            <person name="Paasch A."/>
            <person name="Burns J.A."/>
            <person name="Warring S."/>
            <person name="Larson R."/>
            <person name="Maurer-Alcala X."/>
            <person name="Dacks J."/>
            <person name="Kim E."/>
        </authorList>
    </citation>
    <scope>NUCLEOTIDE SEQUENCE</scope>
    <source>
        <strain evidence="9">PLY_AMNH</strain>
    </source>
</reference>
<keyword evidence="10" id="KW-1185">Reference proteome</keyword>
<dbReference type="GO" id="GO:0003356">
    <property type="term" value="P:regulation of cilium beat frequency"/>
    <property type="evidence" value="ECO:0007669"/>
    <property type="project" value="TreeGrafter"/>
</dbReference>
<keyword evidence="8" id="KW-0966">Cell projection</keyword>
<organism evidence="9 10">
    <name type="scientific">Cymbomonas tetramitiformis</name>
    <dbReference type="NCBI Taxonomy" id="36881"/>
    <lineage>
        <taxon>Eukaryota</taxon>
        <taxon>Viridiplantae</taxon>
        <taxon>Chlorophyta</taxon>
        <taxon>Pyramimonadophyceae</taxon>
        <taxon>Pyramimonadales</taxon>
        <taxon>Pyramimonadaceae</taxon>
        <taxon>Cymbomonas</taxon>
    </lineage>
</organism>
<dbReference type="EMBL" id="LGRX02013967">
    <property type="protein sequence ID" value="KAK3265370.1"/>
    <property type="molecule type" value="Genomic_DNA"/>
</dbReference>
<evidence type="ECO:0000256" key="5">
    <source>
        <dbReference type="ARBA" id="ARBA00022794"/>
    </source>
</evidence>
<evidence type="ECO:0000256" key="2">
    <source>
        <dbReference type="ARBA" id="ARBA00010500"/>
    </source>
</evidence>
<dbReference type="Proteomes" id="UP001190700">
    <property type="component" value="Unassembled WGS sequence"/>
</dbReference>
<dbReference type="InterPro" id="IPR021897">
    <property type="entry name" value="FAP206"/>
</dbReference>
<proteinExistence type="inferred from homology"/>
<dbReference type="AlphaFoldDB" id="A0AAE0KYQ8"/>
<dbReference type="EMBL" id="LGRX02013967">
    <property type="protein sequence ID" value="KAK3265369.1"/>
    <property type="molecule type" value="Genomic_DNA"/>
</dbReference>
<evidence type="ECO:0000256" key="3">
    <source>
        <dbReference type="ARBA" id="ARBA00021602"/>
    </source>
</evidence>
<dbReference type="PANTHER" id="PTHR21442">
    <property type="entry name" value="CILIA- AND FLAGELLA-ASSOCIATED PROTEIN 206"/>
    <property type="match status" value="1"/>
</dbReference>
<dbReference type="GO" id="GO:0030030">
    <property type="term" value="P:cell projection organization"/>
    <property type="evidence" value="ECO:0007669"/>
    <property type="project" value="UniProtKB-KW"/>
</dbReference>
<keyword evidence="6" id="KW-0969">Cilium</keyword>
<evidence type="ECO:0000256" key="8">
    <source>
        <dbReference type="ARBA" id="ARBA00023273"/>
    </source>
</evidence>
<name>A0AAE0KYQ8_9CHLO</name>
<protein>
    <recommendedName>
        <fullName evidence="3">Cilia- and flagella-associated protein 206</fullName>
    </recommendedName>
</protein>
<dbReference type="GO" id="GO:0036064">
    <property type="term" value="C:ciliary basal body"/>
    <property type="evidence" value="ECO:0007669"/>
    <property type="project" value="TreeGrafter"/>
</dbReference>
<evidence type="ECO:0000256" key="4">
    <source>
        <dbReference type="ARBA" id="ARBA00022490"/>
    </source>
</evidence>
<evidence type="ECO:0000313" key="9">
    <source>
        <dbReference type="EMBL" id="KAK3265370.1"/>
    </source>
</evidence>
<gene>
    <name evidence="9" type="ORF">CYMTET_25941</name>
</gene>
<comment type="similarity">
    <text evidence="2">Belongs to the CFAP206 family.</text>
</comment>
<dbReference type="PANTHER" id="PTHR21442:SF0">
    <property type="entry name" value="CILIA- AND FLAGELLA-ASSOCIATED PROTEIN 206"/>
    <property type="match status" value="1"/>
</dbReference>